<dbReference type="Proteomes" id="UP000199555">
    <property type="component" value="Unassembled WGS sequence"/>
</dbReference>
<feature type="compositionally biased region" description="Acidic residues" evidence="1">
    <location>
        <begin position="63"/>
        <end position="74"/>
    </location>
</feature>
<dbReference type="EMBL" id="FNGE01000009">
    <property type="protein sequence ID" value="SDL33691.1"/>
    <property type="molecule type" value="Genomic_DNA"/>
</dbReference>
<accession>A0A1G9J8J5</accession>
<evidence type="ECO:0000256" key="1">
    <source>
        <dbReference type="SAM" id="MobiDB-lite"/>
    </source>
</evidence>
<keyword evidence="3" id="KW-1185">Reference proteome</keyword>
<dbReference type="RefSeq" id="WP_090755776.1">
    <property type="nucleotide sequence ID" value="NZ_FNGE01000009.1"/>
</dbReference>
<feature type="region of interest" description="Disordered" evidence="1">
    <location>
        <begin position="49"/>
        <end position="74"/>
    </location>
</feature>
<dbReference type="STRING" id="525640.SAMN04487971_10930"/>
<feature type="compositionally biased region" description="Low complexity" evidence="1">
    <location>
        <begin position="49"/>
        <end position="62"/>
    </location>
</feature>
<evidence type="ECO:0000313" key="2">
    <source>
        <dbReference type="EMBL" id="SDL33691.1"/>
    </source>
</evidence>
<organism evidence="2 3">
    <name type="scientific">Paracoccus chinensis</name>
    <dbReference type="NCBI Taxonomy" id="525640"/>
    <lineage>
        <taxon>Bacteria</taxon>
        <taxon>Pseudomonadati</taxon>
        <taxon>Pseudomonadota</taxon>
        <taxon>Alphaproteobacteria</taxon>
        <taxon>Rhodobacterales</taxon>
        <taxon>Paracoccaceae</taxon>
        <taxon>Paracoccus</taxon>
    </lineage>
</organism>
<sequence length="74" mass="7636">MRLLKLIAFLVVAALIALVGYAYFGDMAADSRQMRVPVELDLDLPAAAPAAATPAPAAPASDTPDEPSDPDALD</sequence>
<name>A0A1G9J8J5_9RHOB</name>
<evidence type="ECO:0000313" key="3">
    <source>
        <dbReference type="Proteomes" id="UP000199555"/>
    </source>
</evidence>
<proteinExistence type="predicted"/>
<dbReference type="AlphaFoldDB" id="A0A1G9J8J5"/>
<protein>
    <submittedName>
        <fullName evidence="2">Uncharacterized protein</fullName>
    </submittedName>
</protein>
<reference evidence="3" key="1">
    <citation type="submission" date="2016-10" db="EMBL/GenBank/DDBJ databases">
        <authorList>
            <person name="Varghese N."/>
            <person name="Submissions S."/>
        </authorList>
    </citation>
    <scope>NUCLEOTIDE SEQUENCE [LARGE SCALE GENOMIC DNA]</scope>
    <source>
        <strain evidence="3">CGMCC 1.7655</strain>
    </source>
</reference>
<gene>
    <name evidence="2" type="ORF">SAMN04487971_10930</name>
</gene>